<dbReference type="EMBL" id="ML995491">
    <property type="protein sequence ID" value="KAF2140056.1"/>
    <property type="molecule type" value="Genomic_DNA"/>
</dbReference>
<keyword evidence="3" id="KW-1185">Reference proteome</keyword>
<accession>A0A6A6B816</accession>
<evidence type="ECO:0000313" key="2">
    <source>
        <dbReference type="EMBL" id="KAF2140056.1"/>
    </source>
</evidence>
<dbReference type="GeneID" id="54304398"/>
<dbReference type="AlphaFoldDB" id="A0A6A6B816"/>
<protein>
    <submittedName>
        <fullName evidence="2">Uncharacterized protein</fullName>
    </submittedName>
</protein>
<name>A0A6A6B816_9PEZI</name>
<gene>
    <name evidence="2" type="ORF">K452DRAFT_60160</name>
</gene>
<dbReference type="Proteomes" id="UP000799438">
    <property type="component" value="Unassembled WGS sequence"/>
</dbReference>
<dbReference type="RefSeq" id="XP_033395769.1">
    <property type="nucleotide sequence ID" value="XM_033546891.1"/>
</dbReference>
<evidence type="ECO:0000256" key="1">
    <source>
        <dbReference type="SAM" id="MobiDB-lite"/>
    </source>
</evidence>
<reference evidence="2" key="1">
    <citation type="journal article" date="2020" name="Stud. Mycol.">
        <title>101 Dothideomycetes genomes: a test case for predicting lifestyles and emergence of pathogens.</title>
        <authorList>
            <person name="Haridas S."/>
            <person name="Albert R."/>
            <person name="Binder M."/>
            <person name="Bloem J."/>
            <person name="Labutti K."/>
            <person name="Salamov A."/>
            <person name="Andreopoulos B."/>
            <person name="Baker S."/>
            <person name="Barry K."/>
            <person name="Bills G."/>
            <person name="Bluhm B."/>
            <person name="Cannon C."/>
            <person name="Castanera R."/>
            <person name="Culley D."/>
            <person name="Daum C."/>
            <person name="Ezra D."/>
            <person name="Gonzalez J."/>
            <person name="Henrissat B."/>
            <person name="Kuo A."/>
            <person name="Liang C."/>
            <person name="Lipzen A."/>
            <person name="Lutzoni F."/>
            <person name="Magnuson J."/>
            <person name="Mondo S."/>
            <person name="Nolan M."/>
            <person name="Ohm R."/>
            <person name="Pangilinan J."/>
            <person name="Park H.-J."/>
            <person name="Ramirez L."/>
            <person name="Alfaro M."/>
            <person name="Sun H."/>
            <person name="Tritt A."/>
            <person name="Yoshinaga Y."/>
            <person name="Zwiers L.-H."/>
            <person name="Turgeon B."/>
            <person name="Goodwin S."/>
            <person name="Spatafora J."/>
            <person name="Crous P."/>
            <person name="Grigoriev I."/>
        </authorList>
    </citation>
    <scope>NUCLEOTIDE SEQUENCE</scope>
    <source>
        <strain evidence="2">CBS 121167</strain>
    </source>
</reference>
<sequence length="115" mass="12735">MYLSTYTRTATSLLSLSRTARTNQAHRTRTQAPLPGRPISPIQSNPHTPPAAAAVHTHTYRLTCPARYLYTHPYSALDSTRLNPVRLSPTPHALQPYAPRLACLRACVRACVRAC</sequence>
<evidence type="ECO:0000313" key="3">
    <source>
        <dbReference type="Proteomes" id="UP000799438"/>
    </source>
</evidence>
<proteinExistence type="predicted"/>
<organism evidence="2 3">
    <name type="scientific">Aplosporella prunicola CBS 121167</name>
    <dbReference type="NCBI Taxonomy" id="1176127"/>
    <lineage>
        <taxon>Eukaryota</taxon>
        <taxon>Fungi</taxon>
        <taxon>Dikarya</taxon>
        <taxon>Ascomycota</taxon>
        <taxon>Pezizomycotina</taxon>
        <taxon>Dothideomycetes</taxon>
        <taxon>Dothideomycetes incertae sedis</taxon>
        <taxon>Botryosphaeriales</taxon>
        <taxon>Aplosporellaceae</taxon>
        <taxon>Aplosporella</taxon>
    </lineage>
</organism>
<feature type="region of interest" description="Disordered" evidence="1">
    <location>
        <begin position="19"/>
        <end position="51"/>
    </location>
</feature>